<dbReference type="RefSeq" id="WP_269126834.1">
    <property type="nucleotide sequence ID" value="NZ_JAPUBN010000019.1"/>
</dbReference>
<keyword evidence="1" id="KW-1133">Transmembrane helix</keyword>
<feature type="transmembrane region" description="Helical" evidence="1">
    <location>
        <begin position="6"/>
        <end position="24"/>
    </location>
</feature>
<name>A0ABT4JWW7_9GAMM</name>
<dbReference type="EMBL" id="JAPUBN010000019">
    <property type="protein sequence ID" value="MCZ2722857.1"/>
    <property type="molecule type" value="Genomic_DNA"/>
</dbReference>
<proteinExistence type="predicted"/>
<accession>A0ABT4JWW7</accession>
<evidence type="ECO:0000313" key="3">
    <source>
        <dbReference type="Proteomes" id="UP001149719"/>
    </source>
</evidence>
<gene>
    <name evidence="2" type="ORF">O1D97_14880</name>
</gene>
<evidence type="ECO:0000313" key="2">
    <source>
        <dbReference type="EMBL" id="MCZ2722857.1"/>
    </source>
</evidence>
<organism evidence="2 3">
    <name type="scientific">Marinomonas phaeophyticola</name>
    <dbReference type="NCBI Taxonomy" id="3004091"/>
    <lineage>
        <taxon>Bacteria</taxon>
        <taxon>Pseudomonadati</taxon>
        <taxon>Pseudomonadota</taxon>
        <taxon>Gammaproteobacteria</taxon>
        <taxon>Oceanospirillales</taxon>
        <taxon>Oceanospirillaceae</taxon>
        <taxon>Marinomonas</taxon>
    </lineage>
</organism>
<keyword evidence="3" id="KW-1185">Reference proteome</keyword>
<keyword evidence="1" id="KW-0812">Transmembrane</keyword>
<comment type="caution">
    <text evidence="2">The sequence shown here is derived from an EMBL/GenBank/DDBJ whole genome shotgun (WGS) entry which is preliminary data.</text>
</comment>
<reference evidence="2" key="1">
    <citation type="submission" date="2022-12" db="EMBL/GenBank/DDBJ databases">
        <title>Marinomonas 15G1-11 sp. nov, isolated from marine algae.</title>
        <authorList>
            <person name="Butt M."/>
            <person name="Choi D.G."/>
            <person name="Kim J.M."/>
            <person name="Lee J.K."/>
            <person name="Baek J.H."/>
            <person name="Jeon C.O."/>
        </authorList>
    </citation>
    <scope>NUCLEOTIDE SEQUENCE</scope>
    <source>
        <strain evidence="2">15G1-11</strain>
    </source>
</reference>
<keyword evidence="1" id="KW-0472">Membrane</keyword>
<feature type="transmembrane region" description="Helical" evidence="1">
    <location>
        <begin position="36"/>
        <end position="64"/>
    </location>
</feature>
<dbReference type="Proteomes" id="UP001149719">
    <property type="component" value="Unassembled WGS sequence"/>
</dbReference>
<evidence type="ECO:0000256" key="1">
    <source>
        <dbReference type="SAM" id="Phobius"/>
    </source>
</evidence>
<protein>
    <submittedName>
        <fullName evidence="2">Uncharacterized protein</fullName>
    </submittedName>
</protein>
<sequence>MLYTFFVEHYVELSIALLIMTFFLRRHKPLTRSKLLYFYGLVASVGFLLDIESIAGVILGFMLIELGSLYRNYVDTNIKNKARNKS</sequence>